<keyword evidence="11" id="KW-0496">Mitochondrion</keyword>
<evidence type="ECO:0000256" key="8">
    <source>
        <dbReference type="ARBA" id="ARBA00049551"/>
    </source>
</evidence>
<dbReference type="GO" id="GO:0042773">
    <property type="term" value="P:ATP synthesis coupled electron transport"/>
    <property type="evidence" value="ECO:0007669"/>
    <property type="project" value="InterPro"/>
</dbReference>
<evidence type="ECO:0000259" key="10">
    <source>
        <dbReference type="Pfam" id="PF00361"/>
    </source>
</evidence>
<feature type="transmembrane region" description="Helical" evidence="9">
    <location>
        <begin position="485"/>
        <end position="504"/>
    </location>
</feature>
<keyword evidence="5 9" id="KW-1133">Transmembrane helix</keyword>
<dbReference type="InterPro" id="IPR003945">
    <property type="entry name" value="NU5C-like"/>
</dbReference>
<evidence type="ECO:0000256" key="3">
    <source>
        <dbReference type="ARBA" id="ARBA00012944"/>
    </source>
</evidence>
<keyword evidence="6 9" id="KW-0472">Membrane</keyword>
<feature type="transmembrane region" description="Helical" evidence="9">
    <location>
        <begin position="99"/>
        <end position="120"/>
    </location>
</feature>
<feature type="transmembrane region" description="Helical" evidence="9">
    <location>
        <begin position="195"/>
        <end position="214"/>
    </location>
</feature>
<dbReference type="GO" id="GO:0003954">
    <property type="term" value="F:NADH dehydrogenase activity"/>
    <property type="evidence" value="ECO:0007669"/>
    <property type="project" value="TreeGrafter"/>
</dbReference>
<dbReference type="PRINTS" id="PR01434">
    <property type="entry name" value="NADHDHGNASE5"/>
</dbReference>
<dbReference type="InterPro" id="IPR001750">
    <property type="entry name" value="ND/Mrp_TM"/>
</dbReference>
<evidence type="ECO:0000256" key="6">
    <source>
        <dbReference type="ARBA" id="ARBA00023136"/>
    </source>
</evidence>
<comment type="catalytic activity">
    <reaction evidence="8">
        <text>a ubiquinone + NADH + 5 H(+)(in) = a ubiquinol + NAD(+) + 4 H(+)(out)</text>
        <dbReference type="Rhea" id="RHEA:29091"/>
        <dbReference type="Rhea" id="RHEA-COMP:9565"/>
        <dbReference type="Rhea" id="RHEA-COMP:9566"/>
        <dbReference type="ChEBI" id="CHEBI:15378"/>
        <dbReference type="ChEBI" id="CHEBI:16389"/>
        <dbReference type="ChEBI" id="CHEBI:17976"/>
        <dbReference type="ChEBI" id="CHEBI:57540"/>
        <dbReference type="ChEBI" id="CHEBI:57945"/>
        <dbReference type="EC" id="7.1.1.2"/>
    </reaction>
</comment>
<reference evidence="11" key="1">
    <citation type="submission" date="2016-10" db="EMBL/GenBank/DDBJ databases">
        <title>Complete mitochondrial genomes of 50 helminths species.</title>
        <authorList>
            <person name="Kikuchi T."/>
            <person name="Holroyd N."/>
            <person name="Berriman M."/>
        </authorList>
    </citation>
    <scope>NUCLEOTIDE SEQUENCE</scope>
</reference>
<protein>
    <recommendedName>
        <fullName evidence="3">NADH:ubiquinone reductase (H(+)-translocating)</fullName>
        <ecNumber evidence="3">7.1.1.2</ecNumber>
    </recommendedName>
    <alternativeName>
        <fullName evidence="7">NADH dehydrogenase subunit 5</fullName>
    </alternativeName>
</protein>
<comment type="subcellular location">
    <subcellularLocation>
        <location evidence="2">Membrane</location>
        <topology evidence="2">Multi-pass membrane protein</topology>
    </subcellularLocation>
</comment>
<dbReference type="GO" id="GO:0016020">
    <property type="term" value="C:membrane"/>
    <property type="evidence" value="ECO:0007669"/>
    <property type="project" value="UniProtKB-SubCell"/>
</dbReference>
<evidence type="ECO:0000256" key="5">
    <source>
        <dbReference type="ARBA" id="ARBA00022989"/>
    </source>
</evidence>
<feature type="transmembrane region" description="Helical" evidence="9">
    <location>
        <begin position="6"/>
        <end position="32"/>
    </location>
</feature>
<feature type="transmembrane region" description="Helical" evidence="9">
    <location>
        <begin position="44"/>
        <end position="69"/>
    </location>
</feature>
<dbReference type="EMBL" id="AP017698">
    <property type="protein sequence ID" value="BAV82830.1"/>
    <property type="molecule type" value="Genomic_DNA"/>
</dbReference>
<accession>A0A1E1GIX8</accession>
<keyword evidence="4 9" id="KW-0812">Transmembrane</keyword>
<dbReference type="Pfam" id="PF00361">
    <property type="entry name" value="Proton_antipo_M"/>
    <property type="match status" value="1"/>
</dbReference>
<dbReference type="GO" id="GO:0015990">
    <property type="term" value="P:electron transport coupled proton transport"/>
    <property type="evidence" value="ECO:0007669"/>
    <property type="project" value="TreeGrafter"/>
</dbReference>
<name>A0A1E1GIX8_STRVU</name>
<sequence length="527" mass="61094">MNIMVFLMSLSFMMLLMMILFLPVMKMGFLLLEWDFLALKFNFYFNSILFSFILGLVTLSVLVFSTYYLSNELNFNYYYFVLLIFVGSMFMLNYSSSIFTMLLSWDLLGISSFFLVLFYNNWDSNSGAMNTALTNRIGDFFIFSFFSGAIFYGYYFFSFELMCGSMLLLLLLTSFTKSAQFPFSSWLPKAMSAPTPVSSLVHSSTLVTAGLILLMNFSKLVMNGSIMMIILLVGLFTMFFSSMAALVEEDMKKVVALSTLSQMGFSMVTLGLGLSFVSFIHLVSHALFKSCLFMQVGYIIHSSFGQQDGRGYGNNGNLPLFMQLQLLITLFCLCGLVFSSGMVSKDLILEMFFINNYMMFLSLMFFISIFLTFGYSYRLWKSFFLSFSKIVSVYSSTLVMNFLSLILVVFSIFFMWWLNFNLLVMPSLFLYLDFYVPMFYLVMIIVLSYFAFKLLFKELAYKFLVDYFAKNVIYKIKNFKFMDNNLNKFGYMGFNMFGSLGIYFTGYMTSFKYNNLIILMFFLFIFL</sequence>
<dbReference type="PANTHER" id="PTHR42829">
    <property type="entry name" value="NADH-UBIQUINONE OXIDOREDUCTASE CHAIN 5"/>
    <property type="match status" value="1"/>
</dbReference>
<feature type="transmembrane region" description="Helical" evidence="9">
    <location>
        <begin position="398"/>
        <end position="418"/>
    </location>
</feature>
<dbReference type="EC" id="7.1.1.2" evidence="3"/>
<evidence type="ECO:0000256" key="7">
    <source>
        <dbReference type="ARBA" id="ARBA00031027"/>
    </source>
</evidence>
<evidence type="ECO:0000313" key="11">
    <source>
        <dbReference type="EMBL" id="BAV82830.1"/>
    </source>
</evidence>
<organism evidence="11">
    <name type="scientific">Strongylus vulgaris</name>
    <name type="common">Blood worm</name>
    <dbReference type="NCBI Taxonomy" id="40348"/>
    <lineage>
        <taxon>Eukaryota</taxon>
        <taxon>Metazoa</taxon>
        <taxon>Ecdysozoa</taxon>
        <taxon>Nematoda</taxon>
        <taxon>Chromadorea</taxon>
        <taxon>Rhabditida</taxon>
        <taxon>Rhabditina</taxon>
        <taxon>Rhabditomorpha</taxon>
        <taxon>Strongyloidea</taxon>
        <taxon>Strongylidae</taxon>
        <taxon>Strongylus</taxon>
    </lineage>
</organism>
<feature type="transmembrane region" description="Helical" evidence="9">
    <location>
        <begin position="267"/>
        <end position="288"/>
    </location>
</feature>
<evidence type="ECO:0000256" key="1">
    <source>
        <dbReference type="ARBA" id="ARBA00003257"/>
    </source>
</evidence>
<comment type="function">
    <text evidence="1">Core subunit of the mitochondrial membrane respiratory chain NADH dehydrogenase (Complex I) that is believed to belong to the minimal assembly required for catalysis. Complex I functions in the transfer of electrons from NADH to the respiratory chain. The immediate electron acceptor for the enzyme is believed to be ubiquinone.</text>
</comment>
<feature type="transmembrane region" description="Helical" evidence="9">
    <location>
        <begin position="140"/>
        <end position="157"/>
    </location>
</feature>
<dbReference type="AlphaFoldDB" id="A0A1E1GIX8"/>
<feature type="transmembrane region" description="Helical" evidence="9">
    <location>
        <begin position="226"/>
        <end position="247"/>
    </location>
</feature>
<geneLocation type="mitochondrion" evidence="11"/>
<evidence type="ECO:0000256" key="2">
    <source>
        <dbReference type="ARBA" id="ARBA00004141"/>
    </source>
</evidence>
<dbReference type="GO" id="GO:0008137">
    <property type="term" value="F:NADH dehydrogenase (ubiquinone) activity"/>
    <property type="evidence" value="ECO:0007669"/>
    <property type="project" value="UniProtKB-EC"/>
</dbReference>
<feature type="transmembrane region" description="Helical" evidence="9">
    <location>
        <begin position="438"/>
        <end position="456"/>
    </location>
</feature>
<feature type="transmembrane region" description="Helical" evidence="9">
    <location>
        <begin position="358"/>
        <end position="377"/>
    </location>
</feature>
<evidence type="ECO:0000256" key="9">
    <source>
        <dbReference type="SAM" id="Phobius"/>
    </source>
</evidence>
<feature type="transmembrane region" description="Helical" evidence="9">
    <location>
        <begin position="320"/>
        <end position="338"/>
    </location>
</feature>
<evidence type="ECO:0000256" key="4">
    <source>
        <dbReference type="ARBA" id="ARBA00022692"/>
    </source>
</evidence>
<gene>
    <name evidence="11" type="primary">ND5</name>
</gene>
<feature type="domain" description="NADH:quinone oxidoreductase/Mrp antiporter transmembrane" evidence="10">
    <location>
        <begin position="95"/>
        <end position="372"/>
    </location>
</feature>
<proteinExistence type="predicted"/>
<feature type="transmembrane region" description="Helical" evidence="9">
    <location>
        <begin position="75"/>
        <end position="92"/>
    </location>
</feature>
<dbReference type="PANTHER" id="PTHR42829:SF2">
    <property type="entry name" value="NADH-UBIQUINONE OXIDOREDUCTASE CHAIN 5"/>
    <property type="match status" value="1"/>
</dbReference>